<dbReference type="EMBL" id="QGGO01000012">
    <property type="protein sequence ID" value="PWK26368.1"/>
    <property type="molecule type" value="Genomic_DNA"/>
</dbReference>
<dbReference type="Gene3D" id="3.30.2020.40">
    <property type="entry name" value="Uncharacterised protein PF10387, DUF2442"/>
    <property type="match status" value="1"/>
</dbReference>
<keyword evidence="2" id="KW-1185">Reference proteome</keyword>
<sequence length="90" mass="10515">MKNLEGFQGIQPVIEKVSFSFKDKIAIYLQDGRIIIAPLCQFPSIQQLSSVQRKKMNIVDDQIIMFDDCDEVFHIEQFLGCEQEYKYHLA</sequence>
<accession>A0A316E9P6</accession>
<name>A0A316E9P6_9BACT</name>
<comment type="caution">
    <text evidence="1">The sequence shown here is derived from an EMBL/GenBank/DDBJ whole genome shotgun (WGS) entry which is preliminary data.</text>
</comment>
<reference evidence="1 2" key="1">
    <citation type="submission" date="2018-05" db="EMBL/GenBank/DDBJ databases">
        <title>Genomic Encyclopedia of Archaeal and Bacterial Type Strains, Phase II (KMG-II): from individual species to whole genera.</title>
        <authorList>
            <person name="Goeker M."/>
        </authorList>
    </citation>
    <scope>NUCLEOTIDE SEQUENCE [LARGE SCALE GENOMIC DNA]</scope>
    <source>
        <strain evidence="1 2">DSM 22214</strain>
    </source>
</reference>
<dbReference type="AlphaFoldDB" id="A0A316E9P6"/>
<proteinExistence type="predicted"/>
<dbReference type="OrthoDB" id="961143at2"/>
<protein>
    <recommendedName>
        <fullName evidence="3">DUF2442 domain-containing protein</fullName>
    </recommendedName>
</protein>
<dbReference type="RefSeq" id="WP_109743264.1">
    <property type="nucleotide sequence ID" value="NZ_QGGO01000012.1"/>
</dbReference>
<evidence type="ECO:0008006" key="3">
    <source>
        <dbReference type="Google" id="ProtNLM"/>
    </source>
</evidence>
<dbReference type="Proteomes" id="UP000245489">
    <property type="component" value="Unassembled WGS sequence"/>
</dbReference>
<evidence type="ECO:0000313" key="1">
    <source>
        <dbReference type="EMBL" id="PWK26368.1"/>
    </source>
</evidence>
<organism evidence="1 2">
    <name type="scientific">Arcicella aurantiaca</name>
    <dbReference type="NCBI Taxonomy" id="591202"/>
    <lineage>
        <taxon>Bacteria</taxon>
        <taxon>Pseudomonadati</taxon>
        <taxon>Bacteroidota</taxon>
        <taxon>Cytophagia</taxon>
        <taxon>Cytophagales</taxon>
        <taxon>Flectobacillaceae</taxon>
        <taxon>Arcicella</taxon>
    </lineage>
</organism>
<gene>
    <name evidence="1" type="ORF">LV89_02539</name>
</gene>
<evidence type="ECO:0000313" key="2">
    <source>
        <dbReference type="Proteomes" id="UP000245489"/>
    </source>
</evidence>